<proteinExistence type="predicted"/>
<evidence type="ECO:0000313" key="2">
    <source>
        <dbReference type="Proteomes" id="UP001628156"/>
    </source>
</evidence>
<evidence type="ECO:0000313" key="1">
    <source>
        <dbReference type="EMBL" id="GAB1221178.1"/>
    </source>
</evidence>
<reference evidence="1 2" key="1">
    <citation type="journal article" date="2019" name="PLoS Negl. Trop. Dis.">
        <title>Whole genome sequencing of Entamoeba nuttalli reveals mammalian host-related molecular signatures and a novel octapeptide-repeat surface protein.</title>
        <authorList>
            <person name="Tanaka M."/>
            <person name="Makiuchi T."/>
            <person name="Komiyama T."/>
            <person name="Shiina T."/>
            <person name="Osaki K."/>
            <person name="Tachibana H."/>
        </authorList>
    </citation>
    <scope>NUCLEOTIDE SEQUENCE [LARGE SCALE GENOMIC DNA]</scope>
    <source>
        <strain evidence="1 2">P19-061405</strain>
    </source>
</reference>
<dbReference type="Proteomes" id="UP001628156">
    <property type="component" value="Unassembled WGS sequence"/>
</dbReference>
<protein>
    <submittedName>
        <fullName evidence="1">Uncharacterized protein</fullName>
    </submittedName>
</protein>
<organism evidence="1 2">
    <name type="scientific">Entamoeba nuttalli</name>
    <dbReference type="NCBI Taxonomy" id="412467"/>
    <lineage>
        <taxon>Eukaryota</taxon>
        <taxon>Amoebozoa</taxon>
        <taxon>Evosea</taxon>
        <taxon>Archamoebae</taxon>
        <taxon>Mastigamoebida</taxon>
        <taxon>Entamoebidae</taxon>
        <taxon>Entamoeba</taxon>
    </lineage>
</organism>
<dbReference type="EMBL" id="BAAFRS010000069">
    <property type="protein sequence ID" value="GAB1221178.1"/>
    <property type="molecule type" value="Genomic_DNA"/>
</dbReference>
<comment type="caution">
    <text evidence="1">The sequence shown here is derived from an EMBL/GenBank/DDBJ whole genome shotgun (WGS) entry which is preliminary data.</text>
</comment>
<keyword evidence="2" id="KW-1185">Reference proteome</keyword>
<name>A0ABQ0DEL3_9EUKA</name>
<accession>A0ABQ0DEL3</accession>
<gene>
    <name evidence="1" type="ORF">ENUP19_0069G0014</name>
</gene>
<sequence>MLFCVLTEQDCINTTKEINVIAEEYNFCTIFDNYEFYHYYRGNEYNIIACLKHEFVFILSIINKVEFMGIRSLSQEVIDHLLLYIDGWCLRDGILDVWNVAMELHEMEEEYSWESEEDFSEFDLNKP</sequence>